<dbReference type="AlphaFoldDB" id="A0A0E0PE21"/>
<dbReference type="Proteomes" id="UP000008022">
    <property type="component" value="Unassembled WGS sequence"/>
</dbReference>
<sequence length="178" mass="19365">MVSRCQIPESASPPDLPKPEFAQNGLEAVDALDRSITYSLFLLPKSASDETAFVTGGLQLDEVGEVPELFWDRADHIQRMINSRQFVEHLARARQERDGDTYSLVIRQTVLFWKVQSHLMAGLKLGLSSIGVPSVAAPVQGSPLMFHVAVDNDACCPSFANTAFSAAAANAKHQPTTL</sequence>
<dbReference type="HOGENOM" id="CLU_1512971_0_0_1"/>
<reference evidence="2" key="2">
    <citation type="submission" date="2015-06" db="UniProtKB">
        <authorList>
            <consortium name="EnsemblPlants"/>
        </authorList>
    </citation>
    <scope>IDENTIFICATION</scope>
</reference>
<dbReference type="EnsemblPlants" id="ORUFI04G26930.1">
    <property type="protein sequence ID" value="ORUFI04G26930.1"/>
    <property type="gene ID" value="ORUFI04G26930"/>
</dbReference>
<accession>A0A0E0PE21</accession>
<evidence type="ECO:0000313" key="2">
    <source>
        <dbReference type="EnsemblPlants" id="ORUFI04G26930.1"/>
    </source>
</evidence>
<keyword evidence="3" id="KW-1185">Reference proteome</keyword>
<proteinExistence type="predicted"/>
<evidence type="ECO:0000256" key="1">
    <source>
        <dbReference type="SAM" id="MobiDB-lite"/>
    </source>
</evidence>
<reference evidence="3" key="1">
    <citation type="submission" date="2013-06" db="EMBL/GenBank/DDBJ databases">
        <authorList>
            <person name="Zhao Q."/>
        </authorList>
    </citation>
    <scope>NUCLEOTIDE SEQUENCE</scope>
    <source>
        <strain evidence="3">cv. W1943</strain>
    </source>
</reference>
<protein>
    <submittedName>
        <fullName evidence="2">Uncharacterized protein</fullName>
    </submittedName>
</protein>
<evidence type="ECO:0000313" key="3">
    <source>
        <dbReference type="Proteomes" id="UP000008022"/>
    </source>
</evidence>
<feature type="region of interest" description="Disordered" evidence="1">
    <location>
        <begin position="1"/>
        <end position="20"/>
    </location>
</feature>
<organism evidence="2 3">
    <name type="scientific">Oryza rufipogon</name>
    <name type="common">Brownbeard rice</name>
    <name type="synonym">Asian wild rice</name>
    <dbReference type="NCBI Taxonomy" id="4529"/>
    <lineage>
        <taxon>Eukaryota</taxon>
        <taxon>Viridiplantae</taxon>
        <taxon>Streptophyta</taxon>
        <taxon>Embryophyta</taxon>
        <taxon>Tracheophyta</taxon>
        <taxon>Spermatophyta</taxon>
        <taxon>Magnoliopsida</taxon>
        <taxon>Liliopsida</taxon>
        <taxon>Poales</taxon>
        <taxon>Poaceae</taxon>
        <taxon>BOP clade</taxon>
        <taxon>Oryzoideae</taxon>
        <taxon>Oryzeae</taxon>
        <taxon>Oryzinae</taxon>
        <taxon>Oryza</taxon>
    </lineage>
</organism>
<dbReference type="Gramene" id="ORUFI04G26930.1">
    <property type="protein sequence ID" value="ORUFI04G26930.1"/>
    <property type="gene ID" value="ORUFI04G26930"/>
</dbReference>
<name>A0A0E0PE21_ORYRU</name>